<keyword evidence="1" id="KW-0479">Metal-binding</keyword>
<comment type="caution">
    <text evidence="6">The sequence shown here is derived from an EMBL/GenBank/DDBJ whole genome shotgun (WGS) entry which is preliminary data.</text>
</comment>
<dbReference type="OrthoDB" id="5282002at2759"/>
<dbReference type="EMBL" id="JACGCI010000046">
    <property type="protein sequence ID" value="KAF6752072.1"/>
    <property type="molecule type" value="Genomic_DNA"/>
</dbReference>
<name>A0A8H6M5E8_9AGAR</name>
<keyword evidence="3" id="KW-0862">Zinc</keyword>
<evidence type="ECO:0000313" key="6">
    <source>
        <dbReference type="EMBL" id="KAF6752072.1"/>
    </source>
</evidence>
<dbReference type="SUPFAM" id="SSF144232">
    <property type="entry name" value="HIT/MYND zinc finger-like"/>
    <property type="match status" value="1"/>
</dbReference>
<dbReference type="Pfam" id="PF14737">
    <property type="entry name" value="DUF4470"/>
    <property type="match status" value="1"/>
</dbReference>
<keyword evidence="2 4" id="KW-0863">Zinc-finger</keyword>
<protein>
    <recommendedName>
        <fullName evidence="5">MYND-type domain-containing protein</fullName>
    </recommendedName>
</protein>
<feature type="domain" description="MYND-type" evidence="5">
    <location>
        <begin position="15"/>
        <end position="55"/>
    </location>
</feature>
<sequence length="584" mass="66531">MTSPVPSFAFDKLPCANVYGACSQPGTMSCSACRLVSYCSASCQKTHWKVHKRACKDPMRSKDWLPVWIRENRSPRFTTQAQAEQEKECRLTGDIPLGYSLWGSSPAVDVINLDLNEKDATMDFKLAFPACGDFRNVLKTVNSLPSDYSGDLTILINDNILTISARHVILLILLGTTADESLAADLALHFWYSAFVPVEYKEKYSEAARLFLDSLDENEDITQICAIPITHEDCESYIRHCGVTRIPASQARGEYFRIMHLSLRRDYFSKIYYNLRPSHRVGLQEYRRTGVVLPFGADLSRFSEPNSSLFFSCGCWFQSDTVNPLHGWDPCEVIATGKAHGANPEDVYGCLYFFLTEQLRQFHRRLRQFNISFKITSFGAPHLAKALLSPDKPLVEFGLPSSIRFDRIMVSNIFDEAYVGLKEALVRWSPFLSARPQAILVGYFLDWFTSQRNGRIEGAPKALEDRLLRQLSPRHKVPVDMPHDPKGMNNWMSMHDEVHILYENSEPFATYLRKQGLESILRQTRLMLNSKEHHTIVPHRYGAPLRGSSDALPEFVDDDARYYNVRLSGTTWGERSVEFSRSSV</sequence>
<dbReference type="AlphaFoldDB" id="A0A8H6M5E8"/>
<gene>
    <name evidence="6" type="ORF">DFP72DRAFT_906012</name>
</gene>
<dbReference type="Proteomes" id="UP000521943">
    <property type="component" value="Unassembled WGS sequence"/>
</dbReference>
<dbReference type="Pfam" id="PF01753">
    <property type="entry name" value="zf-MYND"/>
    <property type="match status" value="1"/>
</dbReference>
<evidence type="ECO:0000259" key="5">
    <source>
        <dbReference type="PROSITE" id="PS50865"/>
    </source>
</evidence>
<dbReference type="GO" id="GO:0008270">
    <property type="term" value="F:zinc ion binding"/>
    <property type="evidence" value="ECO:0007669"/>
    <property type="project" value="UniProtKB-KW"/>
</dbReference>
<accession>A0A8H6M5E8</accession>
<dbReference type="InterPro" id="IPR027974">
    <property type="entry name" value="DUF4470"/>
</dbReference>
<keyword evidence="7" id="KW-1185">Reference proteome</keyword>
<evidence type="ECO:0000313" key="7">
    <source>
        <dbReference type="Proteomes" id="UP000521943"/>
    </source>
</evidence>
<dbReference type="Gene3D" id="6.10.140.2220">
    <property type="match status" value="1"/>
</dbReference>
<evidence type="ECO:0000256" key="3">
    <source>
        <dbReference type="ARBA" id="ARBA00022833"/>
    </source>
</evidence>
<dbReference type="InterPro" id="IPR002893">
    <property type="entry name" value="Znf_MYND"/>
</dbReference>
<evidence type="ECO:0000256" key="2">
    <source>
        <dbReference type="ARBA" id="ARBA00022771"/>
    </source>
</evidence>
<evidence type="ECO:0000256" key="4">
    <source>
        <dbReference type="PROSITE-ProRule" id="PRU00134"/>
    </source>
</evidence>
<organism evidence="6 7">
    <name type="scientific">Ephemerocybe angulata</name>
    <dbReference type="NCBI Taxonomy" id="980116"/>
    <lineage>
        <taxon>Eukaryota</taxon>
        <taxon>Fungi</taxon>
        <taxon>Dikarya</taxon>
        <taxon>Basidiomycota</taxon>
        <taxon>Agaricomycotina</taxon>
        <taxon>Agaricomycetes</taxon>
        <taxon>Agaricomycetidae</taxon>
        <taxon>Agaricales</taxon>
        <taxon>Agaricineae</taxon>
        <taxon>Psathyrellaceae</taxon>
        <taxon>Ephemerocybe</taxon>
    </lineage>
</organism>
<evidence type="ECO:0000256" key="1">
    <source>
        <dbReference type="ARBA" id="ARBA00022723"/>
    </source>
</evidence>
<proteinExistence type="predicted"/>
<dbReference type="PROSITE" id="PS50865">
    <property type="entry name" value="ZF_MYND_2"/>
    <property type="match status" value="1"/>
</dbReference>
<reference evidence="6 7" key="1">
    <citation type="submission" date="2020-07" db="EMBL/GenBank/DDBJ databases">
        <title>Comparative genomics of pyrophilous fungi reveals a link between fire events and developmental genes.</title>
        <authorList>
            <consortium name="DOE Joint Genome Institute"/>
            <person name="Steindorff A.S."/>
            <person name="Carver A."/>
            <person name="Calhoun S."/>
            <person name="Stillman K."/>
            <person name="Liu H."/>
            <person name="Lipzen A."/>
            <person name="Pangilinan J."/>
            <person name="Labutti K."/>
            <person name="Bruns T.D."/>
            <person name="Grigoriev I.V."/>
        </authorList>
    </citation>
    <scope>NUCLEOTIDE SEQUENCE [LARGE SCALE GENOMIC DNA]</scope>
    <source>
        <strain evidence="6 7">CBS 144469</strain>
    </source>
</reference>